<dbReference type="PANTHER" id="PTHR43991">
    <property type="entry name" value="WD REPEAT PROTEIN (AFU_ORTHOLOGUE AFUA_8G05640)-RELATED"/>
    <property type="match status" value="1"/>
</dbReference>
<protein>
    <submittedName>
        <fullName evidence="1">Uncharacterized protein</fullName>
    </submittedName>
</protein>
<reference evidence="1 2" key="1">
    <citation type="submission" date="2023-10" db="EMBL/GenBank/DDBJ databases">
        <title>Genome-Wide Identification Analysis in wild type Solanum Pinnatisectum Reveals Some Genes Defensing Phytophthora Infestans.</title>
        <authorList>
            <person name="Sun C."/>
        </authorList>
    </citation>
    <scope>NUCLEOTIDE SEQUENCE [LARGE SCALE GENOMIC DNA]</scope>
    <source>
        <strain evidence="1">LQN</strain>
        <tissue evidence="1">Leaf</tissue>
    </source>
</reference>
<keyword evidence="2" id="KW-1185">Reference proteome</keyword>
<dbReference type="PANTHER" id="PTHR43991:SF38">
    <property type="entry name" value="OS02G0721600 PROTEIN"/>
    <property type="match status" value="1"/>
</dbReference>
<dbReference type="EMBL" id="JAWPEI010000003">
    <property type="protein sequence ID" value="KAK4731354.1"/>
    <property type="molecule type" value="Genomic_DNA"/>
</dbReference>
<accession>A0AAV9M273</accession>
<dbReference type="AlphaFoldDB" id="A0AAV9M273"/>
<gene>
    <name evidence="1" type="ORF">R3W88_024342</name>
</gene>
<proteinExistence type="predicted"/>
<evidence type="ECO:0000313" key="2">
    <source>
        <dbReference type="Proteomes" id="UP001311915"/>
    </source>
</evidence>
<comment type="caution">
    <text evidence="1">The sequence shown here is derived from an EMBL/GenBank/DDBJ whole genome shotgun (WGS) entry which is preliminary data.</text>
</comment>
<sequence>MSHSSIIHWSSLTCTKNEILNLSGHATPLENYLESLLEGLKETSVSNFAVKDKLLVSSGLHGELIIKYLDSNNDSGVIDFDFEKFQLSNLFHFP</sequence>
<organism evidence="1 2">
    <name type="scientific">Solanum pinnatisectum</name>
    <name type="common">tansyleaf nightshade</name>
    <dbReference type="NCBI Taxonomy" id="50273"/>
    <lineage>
        <taxon>Eukaryota</taxon>
        <taxon>Viridiplantae</taxon>
        <taxon>Streptophyta</taxon>
        <taxon>Embryophyta</taxon>
        <taxon>Tracheophyta</taxon>
        <taxon>Spermatophyta</taxon>
        <taxon>Magnoliopsida</taxon>
        <taxon>eudicotyledons</taxon>
        <taxon>Gunneridae</taxon>
        <taxon>Pentapetalae</taxon>
        <taxon>asterids</taxon>
        <taxon>lamiids</taxon>
        <taxon>Solanales</taxon>
        <taxon>Solanaceae</taxon>
        <taxon>Solanoideae</taxon>
        <taxon>Solaneae</taxon>
        <taxon>Solanum</taxon>
    </lineage>
</organism>
<dbReference type="Proteomes" id="UP001311915">
    <property type="component" value="Unassembled WGS sequence"/>
</dbReference>
<evidence type="ECO:0000313" key="1">
    <source>
        <dbReference type="EMBL" id="KAK4731354.1"/>
    </source>
</evidence>
<name>A0AAV9M273_9SOLN</name>